<accession>A0A6H0XWX3</accession>
<keyword evidence="3" id="KW-1185">Reference proteome</keyword>
<name>A0A6H0XWX3_9PEZI</name>
<reference evidence="2 3" key="1">
    <citation type="journal article" date="2016" name="Sci. Rep.">
        <title>Peltaster fructicola genome reveals evolution from an invasive phytopathogen to an ectophytic parasite.</title>
        <authorList>
            <person name="Xu C."/>
            <person name="Chen H."/>
            <person name="Gleason M.L."/>
            <person name="Xu J.R."/>
            <person name="Liu H."/>
            <person name="Zhang R."/>
            <person name="Sun G."/>
        </authorList>
    </citation>
    <scope>NUCLEOTIDE SEQUENCE [LARGE SCALE GENOMIC DNA]</scope>
    <source>
        <strain evidence="2 3">LNHT1506</strain>
    </source>
</reference>
<proteinExistence type="predicted"/>
<feature type="compositionally biased region" description="Polar residues" evidence="1">
    <location>
        <begin position="54"/>
        <end position="63"/>
    </location>
</feature>
<evidence type="ECO:0000256" key="1">
    <source>
        <dbReference type="SAM" id="MobiDB-lite"/>
    </source>
</evidence>
<feature type="region of interest" description="Disordered" evidence="1">
    <location>
        <begin position="1"/>
        <end position="70"/>
    </location>
</feature>
<dbReference type="AlphaFoldDB" id="A0A6H0XWX3"/>
<sequence length="306" mass="34748">MALRQSLNSGPPATPMSTMTKAHNEEDSDDLSQACNPPPSALRAPPAKKRKLETSVNSNQTHDTPALSDWNINEPIKASATCHLDSHREFYLDLHEPPKVADSELERFYEEFQAKLKTEESKQRHQIADFERETSNLVDVISGKKERIERLKLQITYWKGSMEEDEVNLRVRMNTNKEMEEEFEVYQARREEELRTCEKWYCAALGERAVHRQREQREQATQRQWAALPLELQEEALELASLQARDARQLATQASDSCVEAGLPPGDIDTTPPHDSIGEQSINDDGKLPTAEAETMIELTSVLPPA</sequence>
<dbReference type="Proteomes" id="UP000503462">
    <property type="component" value="Chromosome 3"/>
</dbReference>
<evidence type="ECO:0000313" key="2">
    <source>
        <dbReference type="EMBL" id="QIW99271.1"/>
    </source>
</evidence>
<protein>
    <submittedName>
        <fullName evidence="2">Uncharacterized protein</fullName>
    </submittedName>
</protein>
<organism evidence="2 3">
    <name type="scientific">Peltaster fructicola</name>
    <dbReference type="NCBI Taxonomy" id="286661"/>
    <lineage>
        <taxon>Eukaryota</taxon>
        <taxon>Fungi</taxon>
        <taxon>Dikarya</taxon>
        <taxon>Ascomycota</taxon>
        <taxon>Pezizomycotina</taxon>
        <taxon>Dothideomycetes</taxon>
        <taxon>Dothideomycetes incertae sedis</taxon>
        <taxon>Peltaster</taxon>
    </lineage>
</organism>
<dbReference type="EMBL" id="CP051141">
    <property type="protein sequence ID" value="QIW99271.1"/>
    <property type="molecule type" value="Genomic_DNA"/>
</dbReference>
<evidence type="ECO:0000313" key="3">
    <source>
        <dbReference type="Proteomes" id="UP000503462"/>
    </source>
</evidence>
<feature type="compositionally biased region" description="Polar residues" evidence="1">
    <location>
        <begin position="1"/>
        <end position="21"/>
    </location>
</feature>
<gene>
    <name evidence="2" type="ORF">AMS68_004789</name>
</gene>
<feature type="region of interest" description="Disordered" evidence="1">
    <location>
        <begin position="262"/>
        <end position="286"/>
    </location>
</feature>